<comment type="similarity">
    <text evidence="3">In the C-terminal section; belongs to the aminoglycoside phosphotransferase family.</text>
</comment>
<dbReference type="EC" id="2.7.1.190" evidence="4"/>
<protein>
    <recommendedName>
        <fullName evidence="5">Bifunctional AAC/APH</fullName>
        <ecNumber evidence="4">2.7.1.190</ecNumber>
    </recommendedName>
</protein>
<dbReference type="CDD" id="cd04301">
    <property type="entry name" value="NAT_SF"/>
    <property type="match status" value="1"/>
</dbReference>
<keyword evidence="6" id="KW-0511">Multifunctional enzyme</keyword>
<comment type="caution">
    <text evidence="8">The sequence shown here is derived from an EMBL/GenBank/DDBJ whole genome shotgun (WGS) entry which is preliminary data.</text>
</comment>
<dbReference type="SUPFAM" id="SSF55729">
    <property type="entry name" value="Acyl-CoA N-acyltransferases (Nat)"/>
    <property type="match status" value="1"/>
</dbReference>
<accession>A0A941ISH7</accession>
<dbReference type="GO" id="GO:0016747">
    <property type="term" value="F:acyltransferase activity, transferring groups other than amino-acyl groups"/>
    <property type="evidence" value="ECO:0007669"/>
    <property type="project" value="InterPro"/>
</dbReference>
<evidence type="ECO:0000256" key="4">
    <source>
        <dbReference type="ARBA" id="ARBA00011931"/>
    </source>
</evidence>
<evidence type="ECO:0000259" key="7">
    <source>
        <dbReference type="PROSITE" id="PS51186"/>
    </source>
</evidence>
<dbReference type="InterPro" id="IPR011009">
    <property type="entry name" value="Kinase-like_dom_sf"/>
</dbReference>
<dbReference type="Pfam" id="PF01636">
    <property type="entry name" value="APH"/>
    <property type="match status" value="1"/>
</dbReference>
<dbReference type="Gene3D" id="3.40.630.30">
    <property type="match status" value="1"/>
</dbReference>
<dbReference type="InterPro" id="IPR002575">
    <property type="entry name" value="Aminoglycoside_PTrfase"/>
</dbReference>
<dbReference type="GO" id="GO:0034071">
    <property type="term" value="F:aminoglycoside phosphotransferase activity"/>
    <property type="evidence" value="ECO:0007669"/>
    <property type="project" value="UniProtKB-EC"/>
</dbReference>
<dbReference type="RefSeq" id="WP_212532970.1">
    <property type="nucleotide sequence ID" value="NZ_JAGSOG010000297.1"/>
</dbReference>
<feature type="domain" description="N-acetyltransferase" evidence="7">
    <location>
        <begin position="303"/>
        <end position="449"/>
    </location>
</feature>
<comment type="function">
    <text evidence="2">Involved in resistance to gentamicin, tobramycin, and kanamycin. Tobramycin and kanamycin resistance is due to the ACC activity, specified by N-terminal region. The C-terminal region is a kinase that phosphorylates several 4,6-disubstituted aminoglycosides.</text>
</comment>
<dbReference type="SUPFAM" id="SSF56112">
    <property type="entry name" value="Protein kinase-like (PK-like)"/>
    <property type="match status" value="1"/>
</dbReference>
<dbReference type="Pfam" id="PF00583">
    <property type="entry name" value="Acetyltransf_1"/>
    <property type="match status" value="1"/>
</dbReference>
<keyword evidence="8" id="KW-0808">Transferase</keyword>
<keyword evidence="9" id="KW-1185">Reference proteome</keyword>
<evidence type="ECO:0000256" key="6">
    <source>
        <dbReference type="ARBA" id="ARBA00023268"/>
    </source>
</evidence>
<reference evidence="8" key="1">
    <citation type="submission" date="2021-04" db="EMBL/GenBank/DDBJ databases">
        <title>Genome based classification of Actinospica acidithermotolerans sp. nov., an actinobacterium isolated from an Indonesian hot spring.</title>
        <authorList>
            <person name="Kusuma A.B."/>
            <person name="Putra K.E."/>
            <person name="Nafisah S."/>
            <person name="Loh J."/>
            <person name="Nouioui I."/>
            <person name="Goodfellow M."/>
        </authorList>
    </citation>
    <scope>NUCLEOTIDE SEQUENCE</scope>
    <source>
        <strain evidence="8">CSCA 57</strain>
    </source>
</reference>
<dbReference type="InterPro" id="IPR016181">
    <property type="entry name" value="Acyl_CoA_acyltransferase"/>
</dbReference>
<keyword evidence="8" id="KW-0012">Acyltransferase</keyword>
<dbReference type="EMBL" id="JAGSOG010000297">
    <property type="protein sequence ID" value="MBR7838514.1"/>
    <property type="molecule type" value="Genomic_DNA"/>
</dbReference>
<evidence type="ECO:0000256" key="5">
    <source>
        <dbReference type="ARBA" id="ARBA00014467"/>
    </source>
</evidence>
<gene>
    <name evidence="8" type="ORF">KDL01_34930</name>
</gene>
<comment type="catalytic activity">
    <reaction evidence="1">
        <text>a gentamycin + GTP = a gentamycin 2''-phosphate + GDP + H(+)</text>
        <dbReference type="Rhea" id="RHEA:48872"/>
        <dbReference type="ChEBI" id="CHEBI:15378"/>
        <dbReference type="ChEBI" id="CHEBI:37565"/>
        <dbReference type="ChEBI" id="CHEBI:58189"/>
        <dbReference type="ChEBI" id="CHEBI:90218"/>
        <dbReference type="ChEBI" id="CHEBI:90219"/>
        <dbReference type="EC" id="2.7.1.190"/>
    </reaction>
</comment>
<dbReference type="InterPro" id="IPR000182">
    <property type="entry name" value="GNAT_dom"/>
</dbReference>
<dbReference type="Proteomes" id="UP000675781">
    <property type="component" value="Unassembled WGS sequence"/>
</dbReference>
<dbReference type="AlphaFoldDB" id="A0A941ISH7"/>
<evidence type="ECO:0000256" key="3">
    <source>
        <dbReference type="ARBA" id="ARBA00008487"/>
    </source>
</evidence>
<evidence type="ECO:0000256" key="2">
    <source>
        <dbReference type="ARBA" id="ARBA00002498"/>
    </source>
</evidence>
<evidence type="ECO:0000256" key="1">
    <source>
        <dbReference type="ARBA" id="ARBA00001735"/>
    </source>
</evidence>
<dbReference type="Gene3D" id="3.90.1200.10">
    <property type="match status" value="1"/>
</dbReference>
<proteinExistence type="inferred from homology"/>
<name>A0A941ISH7_9ACTN</name>
<dbReference type="PROSITE" id="PS51186">
    <property type="entry name" value="GNAT"/>
    <property type="match status" value="1"/>
</dbReference>
<evidence type="ECO:0000313" key="9">
    <source>
        <dbReference type="Proteomes" id="UP000675781"/>
    </source>
</evidence>
<sequence>MSASPSVPLSLSLPASRLAALLAEHWSLPGAEITPLAGGLNSHVWAVTSGERRYVAKAVAASAGEEFTQGLEAAARVEAAGLAAGAPLPAADGSVTAASDGHVLALLRHVPGEPVHGRGEADLRRIGDTLALAHLALGTATPRAELVPAIDQGPHLGVRAWVRPALARVRECAAGLDAAALTWGGLHGDPAPDAFLLDGASGECGVIDWGAYLVGPRVYDLASAVMYAGGIGRADALVAGYLERGAVGAGEAERALEVLLRWRWAVQATYFAWRISVNELTGFPDASHNERGLTAAKLRLAPPEIRAYRASDEQSWLRCRLNAFFDTCYYDDVWTSKEPQEADCVVELVAVDEGNVVVGILDVAVRGELATIECVCVLPDYRGAGLATRLLREACTRLAGSGAQVLDAWTREDEAAIGWYTRIGFTEDFTYLHVYSGYDGGVRMTGERPPYRPMAVFAHAAREHEKQARAEYEKVYVCRRMTQPLPVARFAELAESECAESRCAESGFAVSECAGQDAP</sequence>
<evidence type="ECO:0000313" key="8">
    <source>
        <dbReference type="EMBL" id="MBR7838514.1"/>
    </source>
</evidence>
<organism evidence="8 9">
    <name type="scientific">Actinospica durhamensis</name>
    <dbReference type="NCBI Taxonomy" id="1508375"/>
    <lineage>
        <taxon>Bacteria</taxon>
        <taxon>Bacillati</taxon>
        <taxon>Actinomycetota</taxon>
        <taxon>Actinomycetes</taxon>
        <taxon>Catenulisporales</taxon>
        <taxon>Actinospicaceae</taxon>
        <taxon>Actinospica</taxon>
    </lineage>
</organism>